<reference evidence="3" key="1">
    <citation type="submission" date="2018-02" db="EMBL/GenBank/DDBJ databases">
        <authorList>
            <person name="Hausmann B."/>
        </authorList>
    </citation>
    <scope>NUCLEOTIDE SEQUENCE [LARGE SCALE GENOMIC DNA]</scope>
    <source>
        <strain evidence="3">Peat soil MAG SbF1</strain>
    </source>
</reference>
<dbReference type="Proteomes" id="UP000238916">
    <property type="component" value="Unassembled WGS sequence"/>
</dbReference>
<protein>
    <submittedName>
        <fullName evidence="2">Uncharacterized protein</fullName>
    </submittedName>
</protein>
<gene>
    <name evidence="2" type="ORF">SBF1_5000001</name>
</gene>
<accession>A0A2U3LHP0</accession>
<evidence type="ECO:0000313" key="3">
    <source>
        <dbReference type="Proteomes" id="UP000238916"/>
    </source>
</evidence>
<proteinExistence type="predicted"/>
<organism evidence="2 3">
    <name type="scientific">Candidatus Desulfosporosinus infrequens</name>
    <dbReference type="NCBI Taxonomy" id="2043169"/>
    <lineage>
        <taxon>Bacteria</taxon>
        <taxon>Bacillati</taxon>
        <taxon>Bacillota</taxon>
        <taxon>Clostridia</taxon>
        <taxon>Eubacteriales</taxon>
        <taxon>Desulfitobacteriaceae</taxon>
        <taxon>Desulfosporosinus</taxon>
    </lineage>
</organism>
<name>A0A2U3LHP0_9FIRM</name>
<feature type="coiled-coil region" evidence="1">
    <location>
        <begin position="144"/>
        <end position="185"/>
    </location>
</feature>
<evidence type="ECO:0000313" key="2">
    <source>
        <dbReference type="EMBL" id="SPF51413.1"/>
    </source>
</evidence>
<dbReference type="AlphaFoldDB" id="A0A2U3LHP0"/>
<sequence>MVTNYKITAMQGTEVERTEDVQQVRYHLSRADNLFMNLVQKNQDVKQDYTARIDQENALHKQISDELQKQKTLAIQEKDDARVEQMKLIEEMKKSNEIIVDLTDRGRSDRLTIDVLTRKTEELEAKVEAMPALEAKSVMVGIENNSLQQQVNGLQAELGKYKELLDSTQSRISDLSQERERAVQQAHEGAQKDIEQFRYIHQLEMDKATTEADRRVLEAINKTKDEYTAKLDSMAQKHDAITSKNQELVDRVHTLELQKNI</sequence>
<keyword evidence="1" id="KW-0175">Coiled coil</keyword>
<dbReference type="EMBL" id="OMOF01000447">
    <property type="protein sequence ID" value="SPF51413.1"/>
    <property type="molecule type" value="Genomic_DNA"/>
</dbReference>
<evidence type="ECO:0000256" key="1">
    <source>
        <dbReference type="SAM" id="Coils"/>
    </source>
</evidence>